<evidence type="ECO:0000313" key="1">
    <source>
        <dbReference type="EMBL" id="UXN58278.1"/>
    </source>
</evidence>
<keyword evidence="1" id="KW-0614">Plasmid</keyword>
<dbReference type="EMBL" id="CP104971">
    <property type="protein sequence ID" value="UXN58278.1"/>
    <property type="molecule type" value="Genomic_DNA"/>
</dbReference>
<name>A0ACD4CXU4_9HYPH</name>
<accession>A0ACD4CXU4</accession>
<sequence>MTTGDDTSAGERNAKAAARMRKWRAANPLSPEQKAKAAEKSRKWRQANKERYSAYIKAWRDANRERLATWHSIYNKTRRQRAALKKEANKNGLPHHEEPNPKEPVSR</sequence>
<keyword evidence="2" id="KW-1185">Reference proteome</keyword>
<gene>
    <name evidence="1" type="ORF">N8E88_05580</name>
</gene>
<organism evidence="1 2">
    <name type="scientific">Phyllobacterium zundukense</name>
    <dbReference type="NCBI Taxonomy" id="1867719"/>
    <lineage>
        <taxon>Bacteria</taxon>
        <taxon>Pseudomonadati</taxon>
        <taxon>Pseudomonadota</taxon>
        <taxon>Alphaproteobacteria</taxon>
        <taxon>Hyphomicrobiales</taxon>
        <taxon>Phyllobacteriaceae</taxon>
        <taxon>Phyllobacterium</taxon>
    </lineage>
</organism>
<dbReference type="Proteomes" id="UP001061991">
    <property type="component" value="Plasmid p_unnamed2"/>
</dbReference>
<reference evidence="1" key="1">
    <citation type="submission" date="2022-09" db="EMBL/GenBank/DDBJ databases">
        <title>Interaction between co-microsymbionts with complementary sets of symbiotic genes in legume-rhizobium systems.</title>
        <authorList>
            <person name="Safronova V."/>
            <person name="Sazanova A."/>
            <person name="Afonin A."/>
            <person name="Chirak E."/>
        </authorList>
    </citation>
    <scope>NUCLEOTIDE SEQUENCE</scope>
    <source>
        <strain evidence="1">A18/3m</strain>
    </source>
</reference>
<evidence type="ECO:0000313" key="2">
    <source>
        <dbReference type="Proteomes" id="UP001061991"/>
    </source>
</evidence>
<proteinExistence type="predicted"/>
<geneLocation type="plasmid" evidence="1 2">
    <name>p_unnamed2</name>
</geneLocation>
<protein>
    <submittedName>
        <fullName evidence="1">Uncharacterized protein</fullName>
    </submittedName>
</protein>